<feature type="coiled-coil region" evidence="1">
    <location>
        <begin position="375"/>
        <end position="439"/>
    </location>
</feature>
<dbReference type="AlphaFoldDB" id="A0A4R1LVL7"/>
<evidence type="ECO:0000256" key="1">
    <source>
        <dbReference type="SAM" id="Coils"/>
    </source>
</evidence>
<dbReference type="Gene3D" id="3.40.50.300">
    <property type="entry name" value="P-loop containing nucleotide triphosphate hydrolases"/>
    <property type="match status" value="2"/>
</dbReference>
<accession>A0A4R1LVL7</accession>
<organism evidence="3 4">
    <name type="scientific">Albibacterium bauzanense</name>
    <dbReference type="NCBI Taxonomy" id="653929"/>
    <lineage>
        <taxon>Bacteria</taxon>
        <taxon>Pseudomonadati</taxon>
        <taxon>Bacteroidota</taxon>
        <taxon>Sphingobacteriia</taxon>
        <taxon>Sphingobacteriales</taxon>
        <taxon>Sphingobacteriaceae</taxon>
        <taxon>Albibacterium</taxon>
    </lineage>
</organism>
<dbReference type="PANTHER" id="PTHR32114:SF2">
    <property type="entry name" value="ABC TRANSPORTER ABCH.3"/>
    <property type="match status" value="1"/>
</dbReference>
<dbReference type="Pfam" id="PF13558">
    <property type="entry name" value="SbcC_Walker_B"/>
    <property type="match status" value="1"/>
</dbReference>
<gene>
    <name evidence="3" type="ORF">C8N28_1724</name>
</gene>
<dbReference type="RefSeq" id="WP_132223792.1">
    <property type="nucleotide sequence ID" value="NZ_SMGO01000002.1"/>
</dbReference>
<sequence>MIPISLTIKGLYSYQESQTIEFDRLIEGQLFGIFGSVGSGKSSILEAISFALYGETERLNQRDNRNYNMMNLKSDDLLIDFKFRNFDDEEYRFIVRGKRNGKDFTKVNTFDRSTYKYANGEWLPLEHTSAESILGLSYENFRRTIIIPQGKFQEFLQLGDKARTDMLKEIFNLNKYEFFYQTASLERKNNENLQNLIGQLSHYDNLIKEVIDEKEIEVHQLKEELDLKKLHLLAEEKLYQVQLKQKKLYDDRASYQQQLDLLLESGLDIEQLDKKVQDYEYCQLHFKSKLERKAEIEASIKKQRDSLDESLRLFNECSTELESLTKEQEGIESEYKNQEKYRELAIDYKHILSLIQIKVDEEKLKKRIEEGQIYVDKEAKEREVVENKLVALKTKNQELKASLPDLNILSDLRAWFFKKEHLDQLIKNYEGKLTDLNEKAKVTASTIQQQLTHPLLKDVDSGVSPNYHREQVLRLREHYRGKHREVQGAIDQYTLQVKLGEFSSQLNDGEPCVLCGSIHHPEPLKADNVLAHLENATTHLEELRGIDESLERLLADLSHLLYEEQIILQQIASIKQQLEQENLAKLEHEKAFIWTDYSSQKPELVDSAVKQTDKIQAEIKAIEKEITDHETLLLQKNADYDRYRNAVNGFEIQLVGKSTEFLTLERQLKSLSFEDHQQVSEADLRLKIEELYANIESVKERFEAFAEKQKVLTNQKITLSERINSSKRFISENDQLLQRLEIELTNDLAQSPYSDFEQIQLILKESIDLVSIRKRIIDHKQQVFAIQQRLSQLHDVLGDRVFNEEAFLSLETGLNELKNQLESIHSNYVRESELLKKNKQDYDKKVLLEKEYEKLQHRALNINTLKQLFKGSGFVSYISTVYLQNLCHAANNRFYKLTRQQLRLEVTDKNDFQVRDFLNNGKVRNVKTLSGGQTFQASLSLALALAESVQQQNKSNQNFFFLDEGFGSLDKESLQIAFETLKSLRKENRIVGIISHVEELQQEIDVFLTIVNDPFTGSKITGNWE</sequence>
<keyword evidence="3" id="KW-0540">Nuclease</keyword>
<dbReference type="Proteomes" id="UP000294616">
    <property type="component" value="Unassembled WGS sequence"/>
</dbReference>
<evidence type="ECO:0000259" key="2">
    <source>
        <dbReference type="Pfam" id="PF13476"/>
    </source>
</evidence>
<evidence type="ECO:0000313" key="3">
    <source>
        <dbReference type="EMBL" id="TCK83135.1"/>
    </source>
</evidence>
<dbReference type="GO" id="GO:0004527">
    <property type="term" value="F:exonuclease activity"/>
    <property type="evidence" value="ECO:0007669"/>
    <property type="project" value="UniProtKB-KW"/>
</dbReference>
<proteinExistence type="predicted"/>
<keyword evidence="1" id="KW-0175">Coiled coil</keyword>
<keyword evidence="4" id="KW-1185">Reference proteome</keyword>
<feature type="coiled-coil region" evidence="1">
    <location>
        <begin position="681"/>
        <end position="708"/>
    </location>
</feature>
<comment type="caution">
    <text evidence="3">The sequence shown here is derived from an EMBL/GenBank/DDBJ whole genome shotgun (WGS) entry which is preliminary data.</text>
</comment>
<dbReference type="OrthoDB" id="9795626at2"/>
<dbReference type="InterPro" id="IPR027417">
    <property type="entry name" value="P-loop_NTPase"/>
</dbReference>
<reference evidence="3 4" key="1">
    <citation type="submission" date="2019-03" db="EMBL/GenBank/DDBJ databases">
        <title>Genomic Encyclopedia of Archaeal and Bacterial Type Strains, Phase II (KMG-II): from individual species to whole genera.</title>
        <authorList>
            <person name="Goeker M."/>
        </authorList>
    </citation>
    <scope>NUCLEOTIDE SEQUENCE [LARGE SCALE GENOMIC DNA]</scope>
    <source>
        <strain evidence="3 4">DSM 22554</strain>
    </source>
</reference>
<dbReference type="EMBL" id="SMGO01000002">
    <property type="protein sequence ID" value="TCK83135.1"/>
    <property type="molecule type" value="Genomic_DNA"/>
</dbReference>
<keyword evidence="3" id="KW-0378">Hydrolase</keyword>
<feature type="coiled-coil region" evidence="1">
    <location>
        <begin position="571"/>
        <end position="632"/>
    </location>
</feature>
<feature type="domain" description="Rad50/SbcC-type AAA" evidence="2">
    <location>
        <begin position="5"/>
        <end position="237"/>
    </location>
</feature>
<name>A0A4R1LVL7_9SPHI</name>
<keyword evidence="3" id="KW-0269">Exonuclease</keyword>
<protein>
    <submittedName>
        <fullName evidence="3">Exonuclease SbcC</fullName>
    </submittedName>
</protein>
<dbReference type="PANTHER" id="PTHR32114">
    <property type="entry name" value="ABC TRANSPORTER ABCH.3"/>
    <property type="match status" value="1"/>
</dbReference>
<dbReference type="InterPro" id="IPR038729">
    <property type="entry name" value="Rad50/SbcC_AAA"/>
</dbReference>
<dbReference type="Pfam" id="PF13476">
    <property type="entry name" value="AAA_23"/>
    <property type="match status" value="1"/>
</dbReference>
<evidence type="ECO:0000313" key="4">
    <source>
        <dbReference type="Proteomes" id="UP000294616"/>
    </source>
</evidence>
<dbReference type="SUPFAM" id="SSF52540">
    <property type="entry name" value="P-loop containing nucleoside triphosphate hydrolases"/>
    <property type="match status" value="1"/>
</dbReference>